<sequence length="498" mass="58271">MSEFNLRDFFESPHNYDSRGQENGNFELLNEQSVDSQGNVNDTIFELTEQTRPWQRENTVGWRYDVNVKDHVIVDTLQFDHIRDKSSTQRKGIRELSPNLEPVRINLNNRLMDQSQTNLSNVRNYNEQTCCTNGTNNWTVTGARTQTEFQRPDNFKGGNYENSQISQGSQFQQRNPNFKDYTFNTHGSNQYNREYVILRYTFDKEMPLCRGNQPIPGVERENVIPNRQGDNIVLRNRFEFKNSPVNYECQNDTLNPYHTEIIDRGPCESIYRNHITPHRHEPQFPETRNASFQSQNTSEQIGNSQNSQHDRLTGVNAHETNTNYGTHLGPKSEHFPVSGQLTPQRQIPRKQKDPDTYDGKHVEWLDYICHLEQVALWNCWSENEIAAQLAMSLRGSAQRALSEITRDELFDYAKLKFALTQRFCPPERETAFRCEFRNRRRKREESVAEYGYALKRLATRAFPSIPLGVRESLIIEQYISGLGDAELKRHVHFRIQIH</sequence>
<evidence type="ECO:0000313" key="4">
    <source>
        <dbReference type="Proteomes" id="UP000507470"/>
    </source>
</evidence>
<feature type="domain" description="Retrotransposon gag" evidence="2">
    <location>
        <begin position="390"/>
        <end position="482"/>
    </location>
</feature>
<gene>
    <name evidence="3" type="ORF">MCOR_17117</name>
</gene>
<feature type="compositionally biased region" description="Polar residues" evidence="1">
    <location>
        <begin position="286"/>
        <end position="307"/>
    </location>
</feature>
<reference evidence="3 4" key="1">
    <citation type="submission" date="2020-06" db="EMBL/GenBank/DDBJ databases">
        <authorList>
            <person name="Li R."/>
            <person name="Bekaert M."/>
        </authorList>
    </citation>
    <scope>NUCLEOTIDE SEQUENCE [LARGE SCALE GENOMIC DNA]</scope>
    <source>
        <strain evidence="4">wild</strain>
    </source>
</reference>
<dbReference type="Proteomes" id="UP000507470">
    <property type="component" value="Unassembled WGS sequence"/>
</dbReference>
<feature type="region of interest" description="Disordered" evidence="1">
    <location>
        <begin position="278"/>
        <end position="309"/>
    </location>
</feature>
<feature type="region of interest" description="Disordered" evidence="1">
    <location>
        <begin position="328"/>
        <end position="355"/>
    </location>
</feature>
<name>A0A6J8BGJ1_MYTCO</name>
<evidence type="ECO:0000256" key="1">
    <source>
        <dbReference type="SAM" id="MobiDB-lite"/>
    </source>
</evidence>
<dbReference type="PANTHER" id="PTHR45823">
    <property type="entry name" value="T-SNARE COILED-COIL HOMOLOGY DOMAIN-CONTAINING PROTEIN"/>
    <property type="match status" value="1"/>
</dbReference>
<organism evidence="3 4">
    <name type="scientific">Mytilus coruscus</name>
    <name type="common">Sea mussel</name>
    <dbReference type="NCBI Taxonomy" id="42192"/>
    <lineage>
        <taxon>Eukaryota</taxon>
        <taxon>Metazoa</taxon>
        <taxon>Spiralia</taxon>
        <taxon>Lophotrochozoa</taxon>
        <taxon>Mollusca</taxon>
        <taxon>Bivalvia</taxon>
        <taxon>Autobranchia</taxon>
        <taxon>Pteriomorphia</taxon>
        <taxon>Mytilida</taxon>
        <taxon>Mytiloidea</taxon>
        <taxon>Mytilidae</taxon>
        <taxon>Mytilinae</taxon>
        <taxon>Mytilus</taxon>
    </lineage>
</organism>
<dbReference type="OrthoDB" id="6277121at2759"/>
<evidence type="ECO:0000313" key="3">
    <source>
        <dbReference type="EMBL" id="CAC5381217.1"/>
    </source>
</evidence>
<dbReference type="EMBL" id="CACVKT020003010">
    <property type="protein sequence ID" value="CAC5381217.1"/>
    <property type="molecule type" value="Genomic_DNA"/>
</dbReference>
<proteinExistence type="predicted"/>
<dbReference type="AlphaFoldDB" id="A0A6J8BGJ1"/>
<dbReference type="PANTHER" id="PTHR45823:SF1">
    <property type="entry name" value="T-SNARE COILED-COIL HOMOLOGY DOMAIN-CONTAINING PROTEIN"/>
    <property type="match status" value="1"/>
</dbReference>
<evidence type="ECO:0000259" key="2">
    <source>
        <dbReference type="Pfam" id="PF03732"/>
    </source>
</evidence>
<dbReference type="InterPro" id="IPR005162">
    <property type="entry name" value="Retrotrans_gag_dom"/>
</dbReference>
<keyword evidence="4" id="KW-1185">Reference proteome</keyword>
<accession>A0A6J8BGJ1</accession>
<dbReference type="Pfam" id="PF03732">
    <property type="entry name" value="Retrotrans_gag"/>
    <property type="match status" value="1"/>
</dbReference>
<protein>
    <recommendedName>
        <fullName evidence="2">Retrotransposon gag domain-containing protein</fullName>
    </recommendedName>
</protein>